<accession>A0AAJ5WZ61</accession>
<protein>
    <submittedName>
        <fullName evidence="2">Crp/Fnr family transcriptional regulator</fullName>
    </submittedName>
</protein>
<evidence type="ECO:0000313" key="2">
    <source>
        <dbReference type="EMBL" id="WEK38083.1"/>
    </source>
</evidence>
<feature type="domain" description="Cyclic nucleotide-binding" evidence="1">
    <location>
        <begin position="25"/>
        <end position="127"/>
    </location>
</feature>
<sequence length="213" mass="25049">MAFELNDRIGILQRYLDQLYRSTGRLVTLSVAELTTLAELMTLHTYSRREVMVRIGDHEPYLHFVITGLVRTYFFKGEEEVVTQLAKEGDLVGSTISFFSGKPSDYMVEALEPSTMLSIPRAKMEQLYRYSIEINKLARVILTDHLLQKETWELVRLKYNIRERFLLFIENNQELFLRVPQKYQASYLNIKPETFSRLKTQVTRRMHALSSDK</sequence>
<dbReference type="InterPro" id="IPR014710">
    <property type="entry name" value="RmlC-like_jellyroll"/>
</dbReference>
<evidence type="ECO:0000259" key="1">
    <source>
        <dbReference type="PROSITE" id="PS50042"/>
    </source>
</evidence>
<dbReference type="EMBL" id="CP119311">
    <property type="protein sequence ID" value="WEK38083.1"/>
    <property type="molecule type" value="Genomic_DNA"/>
</dbReference>
<reference evidence="2" key="1">
    <citation type="submission" date="2023-03" db="EMBL/GenBank/DDBJ databases">
        <title>Andean soil-derived lignocellulolytic bacterial consortium as a source of novel taxa and putative plastic-active enzymes.</title>
        <authorList>
            <person name="Diaz-Garcia L."/>
            <person name="Chuvochina M."/>
            <person name="Feuerriegel G."/>
            <person name="Bunk B."/>
            <person name="Sproer C."/>
            <person name="Streit W.R."/>
            <person name="Rodriguez L.M."/>
            <person name="Overmann J."/>
            <person name="Jimenez D.J."/>
        </authorList>
    </citation>
    <scope>NUCLEOTIDE SEQUENCE</scope>
    <source>
        <strain evidence="2">MAG 7</strain>
    </source>
</reference>
<name>A0AAJ5WZ61_9BACT</name>
<dbReference type="Pfam" id="PF00027">
    <property type="entry name" value="cNMP_binding"/>
    <property type="match status" value="1"/>
</dbReference>
<dbReference type="AlphaFoldDB" id="A0AAJ5WZ61"/>
<dbReference type="SMART" id="SM00100">
    <property type="entry name" value="cNMP"/>
    <property type="match status" value="1"/>
</dbReference>
<dbReference type="SUPFAM" id="SSF51206">
    <property type="entry name" value="cAMP-binding domain-like"/>
    <property type="match status" value="1"/>
</dbReference>
<dbReference type="InterPro" id="IPR018490">
    <property type="entry name" value="cNMP-bd_dom_sf"/>
</dbReference>
<dbReference type="InterPro" id="IPR000595">
    <property type="entry name" value="cNMP-bd_dom"/>
</dbReference>
<dbReference type="PROSITE" id="PS50042">
    <property type="entry name" value="CNMP_BINDING_3"/>
    <property type="match status" value="1"/>
</dbReference>
<dbReference type="Gene3D" id="2.60.120.10">
    <property type="entry name" value="Jelly Rolls"/>
    <property type="match status" value="1"/>
</dbReference>
<proteinExistence type="predicted"/>
<organism evidence="2 3">
    <name type="scientific">Candidatus Pseudobacter hemicellulosilyticus</name>
    <dbReference type="NCBI Taxonomy" id="3121375"/>
    <lineage>
        <taxon>Bacteria</taxon>
        <taxon>Pseudomonadati</taxon>
        <taxon>Bacteroidota</taxon>
        <taxon>Chitinophagia</taxon>
        <taxon>Chitinophagales</taxon>
        <taxon>Chitinophagaceae</taxon>
        <taxon>Pseudobacter</taxon>
    </lineage>
</organism>
<evidence type="ECO:0000313" key="3">
    <source>
        <dbReference type="Proteomes" id="UP001220610"/>
    </source>
</evidence>
<dbReference type="CDD" id="cd00038">
    <property type="entry name" value="CAP_ED"/>
    <property type="match status" value="1"/>
</dbReference>
<dbReference type="Proteomes" id="UP001220610">
    <property type="component" value="Chromosome"/>
</dbReference>
<gene>
    <name evidence="2" type="ORF">P0Y53_11295</name>
</gene>